<proteinExistence type="inferred from homology"/>
<dbReference type="RefSeq" id="WP_016490761.1">
    <property type="nucleotide sequence ID" value="NC_021499.1"/>
</dbReference>
<sequence>MSRPPRSSRPPSRRPGVAAPRRVAKAAPAEPRLVLFNKPFDVLTQFSDGEGRATLKDYIPIPGIYPAGRLDRDSEGLLLLTNDGSLQARIADPRHKLPKTYWVQVEGEPSEEQLERLRQGVELNDGPTLPAEARRLEEPQLWERDPPVRFRKSVPTAWLELVIREGRNRQVRRMTAAVGLPTLRLVRVRIGPWSLDGLGLGEYRDVPAKL</sequence>
<evidence type="ECO:0000256" key="1">
    <source>
        <dbReference type="ARBA" id="ARBA00008348"/>
    </source>
</evidence>
<dbReference type="KEGG" id="pre:PCA10_08270"/>
<dbReference type="InterPro" id="IPR020103">
    <property type="entry name" value="PsdUridine_synth_cat_dom_sf"/>
</dbReference>
<dbReference type="Pfam" id="PF00849">
    <property type="entry name" value="PseudoU_synth_2"/>
    <property type="match status" value="1"/>
</dbReference>
<dbReference type="InterPro" id="IPR000748">
    <property type="entry name" value="PsdUridine_synth_RsuA/RluB/E/F"/>
</dbReference>
<dbReference type="PROSITE" id="PS01149">
    <property type="entry name" value="PSI_RSU"/>
    <property type="match status" value="1"/>
</dbReference>
<dbReference type="InterPro" id="IPR042092">
    <property type="entry name" value="PsdUridine_s_RsuA/RluB/E/F_cat"/>
</dbReference>
<evidence type="ECO:0000256" key="2">
    <source>
        <dbReference type="ARBA" id="ARBA00023235"/>
    </source>
</evidence>
<dbReference type="SUPFAM" id="SSF55120">
    <property type="entry name" value="Pseudouridine synthase"/>
    <property type="match status" value="1"/>
</dbReference>
<dbReference type="GO" id="GO:0003723">
    <property type="term" value="F:RNA binding"/>
    <property type="evidence" value="ECO:0007669"/>
    <property type="project" value="InterPro"/>
</dbReference>
<accession>S6BBZ2</accession>
<feature type="domain" description="Pseudouridine synthase RsuA/RluA-like" evidence="5">
    <location>
        <begin position="33"/>
        <end position="177"/>
    </location>
</feature>
<dbReference type="InterPro" id="IPR050343">
    <property type="entry name" value="RsuA_PseudoU_synthase"/>
</dbReference>
<protein>
    <recommendedName>
        <fullName evidence="3">Pseudouridine synthase</fullName>
        <ecNumber evidence="3">5.4.99.-</ecNumber>
    </recommendedName>
</protein>
<dbReference type="NCBIfam" id="TIGR00093">
    <property type="entry name" value="pseudouridine synthase"/>
    <property type="match status" value="1"/>
</dbReference>
<reference evidence="6 7" key="1">
    <citation type="journal article" date="2013" name="Genome Announc.">
        <title>Complete Genome Sequence of the Carbazole Degrader Pseudomonas resinovorans Strain CA10 (NBRC 106553).</title>
        <authorList>
            <person name="Shintani M."/>
            <person name="Hosoyama A."/>
            <person name="Ohji S."/>
            <person name="Tsuchikane K."/>
            <person name="Takarada H."/>
            <person name="Yamazoe A."/>
            <person name="Fujita N."/>
            <person name="Nojiri H."/>
        </authorList>
    </citation>
    <scope>NUCLEOTIDE SEQUENCE [LARGE SCALE GENOMIC DNA]</scope>
    <source>
        <strain evidence="6 7">NBRC 106553</strain>
    </source>
</reference>
<feature type="region of interest" description="Disordered" evidence="4">
    <location>
        <begin position="1"/>
        <end position="25"/>
    </location>
</feature>
<evidence type="ECO:0000256" key="3">
    <source>
        <dbReference type="RuleBase" id="RU003887"/>
    </source>
</evidence>
<dbReference type="PANTHER" id="PTHR47683:SF2">
    <property type="entry name" value="RNA-BINDING S4 DOMAIN-CONTAINING PROTEIN"/>
    <property type="match status" value="1"/>
</dbReference>
<name>S6BBZ2_METRE</name>
<dbReference type="GO" id="GO:0005829">
    <property type="term" value="C:cytosol"/>
    <property type="evidence" value="ECO:0007669"/>
    <property type="project" value="UniProtKB-ARBA"/>
</dbReference>
<dbReference type="GO" id="GO:0120159">
    <property type="term" value="F:rRNA pseudouridine synthase activity"/>
    <property type="evidence" value="ECO:0007669"/>
    <property type="project" value="UniProtKB-ARBA"/>
</dbReference>
<dbReference type="EMBL" id="AP013068">
    <property type="protein sequence ID" value="BAN46559.1"/>
    <property type="molecule type" value="Genomic_DNA"/>
</dbReference>
<dbReference type="HOGENOM" id="CLU_024979_8_1_6"/>
<dbReference type="PATRIC" id="fig|1245471.3.peg.832"/>
<organism evidence="6 7">
    <name type="scientific">Metapseudomonas resinovorans NBRC 106553</name>
    <dbReference type="NCBI Taxonomy" id="1245471"/>
    <lineage>
        <taxon>Bacteria</taxon>
        <taxon>Pseudomonadati</taxon>
        <taxon>Pseudomonadota</taxon>
        <taxon>Gammaproteobacteria</taxon>
        <taxon>Pseudomonadales</taxon>
        <taxon>Pseudomonadaceae</taxon>
        <taxon>Metapseudomonas</taxon>
    </lineage>
</organism>
<dbReference type="eggNOG" id="COG1187">
    <property type="taxonomic scope" value="Bacteria"/>
</dbReference>
<dbReference type="InterPro" id="IPR006145">
    <property type="entry name" value="PsdUridine_synth_RsuA/RluA"/>
</dbReference>
<comment type="similarity">
    <text evidence="1 3">Belongs to the pseudouridine synthase RsuA family.</text>
</comment>
<keyword evidence="7" id="KW-1185">Reference proteome</keyword>
<gene>
    <name evidence="6" type="primary">rluE</name>
    <name evidence="6" type="ORF">PCA10_08270</name>
</gene>
<dbReference type="Gene3D" id="3.30.70.1560">
    <property type="entry name" value="Alpha-L RNA-binding motif"/>
    <property type="match status" value="1"/>
</dbReference>
<dbReference type="OrthoDB" id="9807213at2"/>
<dbReference type="STRING" id="1245471.PCA10_08270"/>
<feature type="compositionally biased region" description="Low complexity" evidence="4">
    <location>
        <begin position="14"/>
        <end position="25"/>
    </location>
</feature>
<keyword evidence="2 3" id="KW-0413">Isomerase</keyword>
<dbReference type="AlphaFoldDB" id="S6BBZ2"/>
<evidence type="ECO:0000259" key="5">
    <source>
        <dbReference type="Pfam" id="PF00849"/>
    </source>
</evidence>
<dbReference type="GO" id="GO:0000455">
    <property type="term" value="P:enzyme-directed rRNA pseudouridine synthesis"/>
    <property type="evidence" value="ECO:0007669"/>
    <property type="project" value="UniProtKB-ARBA"/>
</dbReference>
<evidence type="ECO:0000313" key="6">
    <source>
        <dbReference type="EMBL" id="BAN46559.1"/>
    </source>
</evidence>
<dbReference type="EC" id="5.4.99.-" evidence="3"/>
<dbReference type="Gene3D" id="3.30.70.580">
    <property type="entry name" value="Pseudouridine synthase I, catalytic domain, N-terminal subdomain"/>
    <property type="match status" value="1"/>
</dbReference>
<evidence type="ECO:0000256" key="4">
    <source>
        <dbReference type="SAM" id="MobiDB-lite"/>
    </source>
</evidence>
<dbReference type="PANTHER" id="PTHR47683">
    <property type="entry name" value="PSEUDOURIDINE SYNTHASE FAMILY PROTEIN-RELATED"/>
    <property type="match status" value="1"/>
</dbReference>
<evidence type="ECO:0000313" key="7">
    <source>
        <dbReference type="Proteomes" id="UP000015503"/>
    </source>
</evidence>
<dbReference type="FunFam" id="3.30.70.1560:FF:000001">
    <property type="entry name" value="Pseudouridine synthase"/>
    <property type="match status" value="1"/>
</dbReference>
<dbReference type="InterPro" id="IPR020094">
    <property type="entry name" value="TruA/RsuA/RluB/E/F_N"/>
</dbReference>
<dbReference type="Proteomes" id="UP000015503">
    <property type="component" value="Chromosome"/>
</dbReference>
<dbReference type="InterPro" id="IPR018496">
    <property type="entry name" value="PsdUridine_synth_RsuA/RluB_CS"/>
</dbReference>